<dbReference type="RefSeq" id="XP_021851547.1">
    <property type="nucleotide sequence ID" value="XM_021995855.2"/>
</dbReference>
<accession>A0A9R0ILH2</accession>
<evidence type="ECO:0000313" key="5">
    <source>
        <dbReference type="RefSeq" id="XP_021851547.1"/>
    </source>
</evidence>
<evidence type="ECO:0000256" key="2">
    <source>
        <dbReference type="ARBA" id="ARBA00022679"/>
    </source>
</evidence>
<sequence>MEEELQVEVKIISKEMVKPSLPPPSHPTTFTLSLLDQIFPLVPPVPLLLFYSAPTPQSVDINALKLSLSQSLDYFYPLSGRVHDESIISCNDEGVPFTETKVNCPLSVFLTSPQKQKSFTKFLPSPELIPLAIQINVFLCGGVVIGTYMLHKFLDANSSATFLSHWAALASNRLTDLVHPNFEATVNAFPPLPKIDQDFVPDLSMVPSTMQSDPSIMIKSFVFSQGSIRDLKAQATSERVPKPTRFEALAGFIWEQAFAAATHNLTTEVEHTELFFAVGMRHWLSPPLPKESMGNLFIPSVRATTDKSSRLQVMVEKIHLSLSNVQHKIATVYQGENRVDALLSDRKAEISSPIEFCEGQYRLTSLCNTSFKETDFGFGKPVRVVHDDGRQPLAMFRNLIILTDFTHPITGDGMVEACINLEEKDMTILESNPHFLAFASPL</sequence>
<dbReference type="AlphaFoldDB" id="A0A9R0ILH2"/>
<comment type="similarity">
    <text evidence="1">Belongs to the plant acyltransferase family.</text>
</comment>
<protein>
    <submittedName>
        <fullName evidence="5">Stemmadenine O-acetyltransferase-like</fullName>
    </submittedName>
</protein>
<dbReference type="GO" id="GO:0016746">
    <property type="term" value="F:acyltransferase activity"/>
    <property type="evidence" value="ECO:0007669"/>
    <property type="project" value="UniProtKB-KW"/>
</dbReference>
<evidence type="ECO:0000313" key="4">
    <source>
        <dbReference type="Proteomes" id="UP000813463"/>
    </source>
</evidence>
<dbReference type="PANTHER" id="PTHR31623:SF110">
    <property type="entry name" value="VINORINE SYNTHASE-LIKE"/>
    <property type="match status" value="1"/>
</dbReference>
<dbReference type="KEGG" id="soe:110791100"/>
<dbReference type="Gene3D" id="3.30.559.10">
    <property type="entry name" value="Chloramphenicol acetyltransferase-like domain"/>
    <property type="match status" value="2"/>
</dbReference>
<gene>
    <name evidence="5" type="primary">LOC110791100</name>
</gene>
<proteinExistence type="inferred from homology"/>
<dbReference type="Proteomes" id="UP000813463">
    <property type="component" value="Chromosome 3"/>
</dbReference>
<name>A0A9R0ILH2_SPIOL</name>
<keyword evidence="2" id="KW-0808">Transferase</keyword>
<organism evidence="4 5">
    <name type="scientific">Spinacia oleracea</name>
    <name type="common">Spinach</name>
    <dbReference type="NCBI Taxonomy" id="3562"/>
    <lineage>
        <taxon>Eukaryota</taxon>
        <taxon>Viridiplantae</taxon>
        <taxon>Streptophyta</taxon>
        <taxon>Embryophyta</taxon>
        <taxon>Tracheophyta</taxon>
        <taxon>Spermatophyta</taxon>
        <taxon>Magnoliopsida</taxon>
        <taxon>eudicotyledons</taxon>
        <taxon>Gunneridae</taxon>
        <taxon>Pentapetalae</taxon>
        <taxon>Caryophyllales</taxon>
        <taxon>Chenopodiaceae</taxon>
        <taxon>Chenopodioideae</taxon>
        <taxon>Anserineae</taxon>
        <taxon>Spinacia</taxon>
    </lineage>
</organism>
<dbReference type="GeneID" id="110791100"/>
<evidence type="ECO:0000256" key="1">
    <source>
        <dbReference type="ARBA" id="ARBA00009861"/>
    </source>
</evidence>
<keyword evidence="4" id="KW-1185">Reference proteome</keyword>
<dbReference type="OrthoDB" id="1862401at2759"/>
<reference evidence="5" key="2">
    <citation type="submission" date="2025-08" db="UniProtKB">
        <authorList>
            <consortium name="RefSeq"/>
        </authorList>
    </citation>
    <scope>IDENTIFICATION</scope>
    <source>
        <tissue evidence="5">Leaf</tissue>
    </source>
</reference>
<dbReference type="PANTHER" id="PTHR31623">
    <property type="entry name" value="F21J9.9"/>
    <property type="match status" value="1"/>
</dbReference>
<keyword evidence="3" id="KW-0012">Acyltransferase</keyword>
<dbReference type="InterPro" id="IPR023213">
    <property type="entry name" value="CAT-like_dom_sf"/>
</dbReference>
<evidence type="ECO:0000256" key="3">
    <source>
        <dbReference type="ARBA" id="ARBA00023315"/>
    </source>
</evidence>
<dbReference type="Pfam" id="PF02458">
    <property type="entry name" value="Transferase"/>
    <property type="match status" value="1"/>
</dbReference>
<reference evidence="4" key="1">
    <citation type="journal article" date="2021" name="Nat. Commun.">
        <title>Genomic analyses provide insights into spinach domestication and the genetic basis of agronomic traits.</title>
        <authorList>
            <person name="Cai X."/>
            <person name="Sun X."/>
            <person name="Xu C."/>
            <person name="Sun H."/>
            <person name="Wang X."/>
            <person name="Ge C."/>
            <person name="Zhang Z."/>
            <person name="Wang Q."/>
            <person name="Fei Z."/>
            <person name="Jiao C."/>
            <person name="Wang Q."/>
        </authorList>
    </citation>
    <scope>NUCLEOTIDE SEQUENCE [LARGE SCALE GENOMIC DNA]</scope>
    <source>
        <strain evidence="4">cv. Varoflay</strain>
    </source>
</reference>